<evidence type="ECO:0000313" key="2">
    <source>
        <dbReference type="EMBL" id="RDI42434.1"/>
    </source>
</evidence>
<keyword evidence="3" id="KW-1185">Reference proteome</keyword>
<reference evidence="2 3" key="1">
    <citation type="submission" date="2018-07" db="EMBL/GenBank/DDBJ databases">
        <title>Genomic Encyclopedia of Type Strains, Phase IV (KMG-IV): sequencing the most valuable type-strain genomes for metagenomic binning, comparative biology and taxonomic classification.</title>
        <authorList>
            <person name="Goeker M."/>
        </authorList>
    </citation>
    <scope>NUCLEOTIDE SEQUENCE [LARGE SCALE GENOMIC DNA]</scope>
    <source>
        <strain evidence="2 3">DSM 16500</strain>
    </source>
</reference>
<protein>
    <recommendedName>
        <fullName evidence="4">Fusaric acid resistance family protein</fullName>
    </recommendedName>
</protein>
<name>A0A370GJ77_9COXI</name>
<feature type="transmembrane region" description="Helical" evidence="1">
    <location>
        <begin position="56"/>
        <end position="76"/>
    </location>
</feature>
<feature type="transmembrane region" description="Helical" evidence="1">
    <location>
        <begin position="83"/>
        <end position="102"/>
    </location>
</feature>
<feature type="transmembrane region" description="Helical" evidence="1">
    <location>
        <begin position="108"/>
        <end position="129"/>
    </location>
</feature>
<dbReference type="EMBL" id="QQAX01000015">
    <property type="protein sequence ID" value="RDI42434.1"/>
    <property type="molecule type" value="Genomic_DNA"/>
</dbReference>
<keyword evidence="1" id="KW-1133">Transmembrane helix</keyword>
<evidence type="ECO:0000256" key="1">
    <source>
        <dbReference type="SAM" id="Phobius"/>
    </source>
</evidence>
<evidence type="ECO:0000313" key="3">
    <source>
        <dbReference type="Proteomes" id="UP000254720"/>
    </source>
</evidence>
<evidence type="ECO:0008006" key="4">
    <source>
        <dbReference type="Google" id="ProtNLM"/>
    </source>
</evidence>
<organism evidence="2 3">
    <name type="scientific">Aquicella lusitana</name>
    <dbReference type="NCBI Taxonomy" id="254246"/>
    <lineage>
        <taxon>Bacteria</taxon>
        <taxon>Pseudomonadati</taxon>
        <taxon>Pseudomonadota</taxon>
        <taxon>Gammaproteobacteria</taxon>
        <taxon>Legionellales</taxon>
        <taxon>Coxiellaceae</taxon>
        <taxon>Aquicella</taxon>
    </lineage>
</organism>
<gene>
    <name evidence="2" type="ORF">C8D86_11537</name>
</gene>
<keyword evidence="1" id="KW-0812">Transmembrane</keyword>
<dbReference type="AlphaFoldDB" id="A0A370GJ77"/>
<sequence>MTWLKSFTARHAISAGVAIFLSVYANQHLAYGGEGFLVLTAFLVSQTTRGTPLRQGLLYSLIVLTGILVFALALTVIKQRSVIYLLISAIFMLSGYLTFIYRPVQNKTFFLIMLFSLVLLVIALSPTAISPLRDQFIDAVMGAAIGVICSQIILPVQFDREFCSGLLPLLHALINYSHGITERFTGQNQDADALLRIKSEVEKALQTQKGNYPEWVYEAGFNPGLRAGFRFFLTNLEHLTDTFFSMDYRAAQPVDPELIKKLSTPVTIVTQKNEELMRILVAYLASAQLVKTESDFTSDISELENKVKSLIPAQLELLDISPDFLTVVGFIYDIKEARKLLLQLVSTLPVQ</sequence>
<dbReference type="RefSeq" id="WP_114834701.1">
    <property type="nucleotide sequence ID" value="NZ_LR699114.1"/>
</dbReference>
<comment type="caution">
    <text evidence="2">The sequence shown here is derived from an EMBL/GenBank/DDBJ whole genome shotgun (WGS) entry which is preliminary data.</text>
</comment>
<keyword evidence="1" id="KW-0472">Membrane</keyword>
<dbReference type="Proteomes" id="UP000254720">
    <property type="component" value="Unassembled WGS sequence"/>
</dbReference>
<proteinExistence type="predicted"/>
<accession>A0A370GJ77</accession>
<dbReference type="OrthoDB" id="1547207at1236"/>